<keyword evidence="6" id="KW-0808">Transferase</keyword>
<dbReference type="GO" id="GO:0005886">
    <property type="term" value="C:plasma membrane"/>
    <property type="evidence" value="ECO:0007669"/>
    <property type="project" value="TreeGrafter"/>
</dbReference>
<dbReference type="GO" id="GO:1902201">
    <property type="term" value="P:negative regulation of bacterial-type flagellum-dependent cell motility"/>
    <property type="evidence" value="ECO:0007669"/>
    <property type="project" value="TreeGrafter"/>
</dbReference>
<dbReference type="NCBIfam" id="TIGR00254">
    <property type="entry name" value="GGDEF"/>
    <property type="match status" value="1"/>
</dbReference>
<evidence type="ECO:0000313" key="6">
    <source>
        <dbReference type="EMBL" id="QDS95513.1"/>
    </source>
</evidence>
<dbReference type="Gene3D" id="1.10.3210.10">
    <property type="entry name" value="Hypothetical protein af1432"/>
    <property type="match status" value="1"/>
</dbReference>
<dbReference type="InterPro" id="IPR050469">
    <property type="entry name" value="Diguanylate_Cyclase"/>
</dbReference>
<organism evidence="6 7">
    <name type="scientific">Roseimaritima multifibrata</name>
    <dbReference type="NCBI Taxonomy" id="1930274"/>
    <lineage>
        <taxon>Bacteria</taxon>
        <taxon>Pseudomonadati</taxon>
        <taxon>Planctomycetota</taxon>
        <taxon>Planctomycetia</taxon>
        <taxon>Pirellulales</taxon>
        <taxon>Pirellulaceae</taxon>
        <taxon>Roseimaritima</taxon>
    </lineage>
</organism>
<dbReference type="InterPro" id="IPR003607">
    <property type="entry name" value="HD/PDEase_dom"/>
</dbReference>
<dbReference type="InterPro" id="IPR043128">
    <property type="entry name" value="Rev_trsase/Diguanyl_cyclase"/>
</dbReference>
<dbReference type="SMART" id="SM00471">
    <property type="entry name" value="HDc"/>
    <property type="match status" value="1"/>
</dbReference>
<evidence type="ECO:0000259" key="4">
    <source>
        <dbReference type="PROSITE" id="PS50887"/>
    </source>
</evidence>
<evidence type="ECO:0000259" key="3">
    <source>
        <dbReference type="PROSITE" id="PS50112"/>
    </source>
</evidence>
<evidence type="ECO:0000259" key="5">
    <source>
        <dbReference type="PROSITE" id="PS51832"/>
    </source>
</evidence>
<dbReference type="SMART" id="SM00091">
    <property type="entry name" value="PAS"/>
    <property type="match status" value="1"/>
</dbReference>
<dbReference type="Pfam" id="PF00989">
    <property type="entry name" value="PAS"/>
    <property type="match status" value="1"/>
</dbReference>
<dbReference type="InterPro" id="IPR000160">
    <property type="entry name" value="GGDEF_dom"/>
</dbReference>
<sequence length="732" mass="80550">MPEITKEQLEFTASETTVIPDLLADLGSLAAADSLTGEASSAPEMEFENQLAMVRLGIATALYYALRTKHPPTAAHSLRVAVGCSAWAEWMGVAPEVRDRIEVAALLHDIGKIGIPDSVLRKPGKLSVREQLAMDLYPRLGCEILEGCTDDAEILGIVRYGHTWYDSRRSDDGPQRDALPLGARMLSIVGAFDSMTTDHVYRPAISRERALTELLEGSGTQFDGELVHDYCRMLESHPAKLQGQVMTRWLRQLKDKRDARPWSTAGRASSVSLAGDEAESQYQLFHRQLFDHMHDGVVFIDKEGNVVEWNRALERMSGVGAEAAINHLWTPDLVGLCDSQNQLVTETQCPLLQSLKSGMYSSRQMLMRVADGTEIPVHVHVSAVTSGVSETYGAMAVFHDASRQANLEERLVDLHEQATKDSLTRVDNRGQFDRALIELTDLATNSGATFSLIICDIDHFKRINDVHGHQAGDEALVCFAEVLKACTMEGDLVCRYGGEEFVVLSPGSDNPAATQRAEQIRAAIENTPIDSLNRKNMTASFGVTEYQAGDSPETLLARADRALLKAKDGGRNQVVQLGAGRSSDPETASGKTGRLSSWLSWFEGGDVGNTEVRMITPVPADLAIEKLRGFIADHQATIQDVNESKVSIRMSVMFSFGGRRRVDQRIDFDLTVQLSEEHTKRSASGGLQTSTVIDAQLRPVRGRDRRMRELTACTDRVIASLRSYLMATLVRP</sequence>
<dbReference type="Pfam" id="PF13487">
    <property type="entry name" value="HD_5"/>
    <property type="match status" value="1"/>
</dbReference>
<dbReference type="InterPro" id="IPR035965">
    <property type="entry name" value="PAS-like_dom_sf"/>
</dbReference>
<dbReference type="InterPro" id="IPR000014">
    <property type="entry name" value="PAS"/>
</dbReference>
<dbReference type="PROSITE" id="PS50887">
    <property type="entry name" value="GGDEF"/>
    <property type="match status" value="1"/>
</dbReference>
<accession>A0A517MKV6</accession>
<dbReference type="Proteomes" id="UP000320672">
    <property type="component" value="Chromosome"/>
</dbReference>
<evidence type="ECO:0000256" key="1">
    <source>
        <dbReference type="ARBA" id="ARBA00012528"/>
    </source>
</evidence>
<dbReference type="PANTHER" id="PTHR45138">
    <property type="entry name" value="REGULATORY COMPONENTS OF SENSORY TRANSDUCTION SYSTEM"/>
    <property type="match status" value="1"/>
</dbReference>
<dbReference type="EMBL" id="CP036262">
    <property type="protein sequence ID" value="QDS95513.1"/>
    <property type="molecule type" value="Genomic_DNA"/>
</dbReference>
<evidence type="ECO:0000313" key="7">
    <source>
        <dbReference type="Proteomes" id="UP000320672"/>
    </source>
</evidence>
<proteinExistence type="predicted"/>
<dbReference type="Gene3D" id="3.30.70.270">
    <property type="match status" value="1"/>
</dbReference>
<dbReference type="KEGG" id="rml:FF011L_43100"/>
<dbReference type="EC" id="2.7.7.65" evidence="1"/>
<dbReference type="PANTHER" id="PTHR45138:SF9">
    <property type="entry name" value="DIGUANYLATE CYCLASE DGCM-RELATED"/>
    <property type="match status" value="1"/>
</dbReference>
<name>A0A517MKV6_9BACT</name>
<keyword evidence="6" id="KW-0548">Nucleotidyltransferase</keyword>
<feature type="domain" description="GGDEF" evidence="4">
    <location>
        <begin position="448"/>
        <end position="579"/>
    </location>
</feature>
<dbReference type="FunFam" id="3.30.70.270:FF:000001">
    <property type="entry name" value="Diguanylate cyclase domain protein"/>
    <property type="match status" value="1"/>
</dbReference>
<feature type="domain" description="HD-GYP" evidence="5">
    <location>
        <begin position="51"/>
        <end position="246"/>
    </location>
</feature>
<dbReference type="CDD" id="cd00130">
    <property type="entry name" value="PAS"/>
    <property type="match status" value="1"/>
</dbReference>
<dbReference type="SUPFAM" id="SSF55073">
    <property type="entry name" value="Nucleotide cyclase"/>
    <property type="match status" value="1"/>
</dbReference>
<dbReference type="SMART" id="SM00267">
    <property type="entry name" value="GGDEF"/>
    <property type="match status" value="1"/>
</dbReference>
<dbReference type="Gene3D" id="3.30.450.20">
    <property type="entry name" value="PAS domain"/>
    <property type="match status" value="1"/>
</dbReference>
<dbReference type="SUPFAM" id="SSF109604">
    <property type="entry name" value="HD-domain/PDEase-like"/>
    <property type="match status" value="1"/>
</dbReference>
<protein>
    <recommendedName>
        <fullName evidence="1">diguanylate cyclase</fullName>
        <ecNumber evidence="1">2.7.7.65</ecNumber>
    </recommendedName>
</protein>
<evidence type="ECO:0000256" key="2">
    <source>
        <dbReference type="ARBA" id="ARBA00034247"/>
    </source>
</evidence>
<dbReference type="PROSITE" id="PS51832">
    <property type="entry name" value="HD_GYP"/>
    <property type="match status" value="1"/>
</dbReference>
<comment type="catalytic activity">
    <reaction evidence="2">
        <text>2 GTP = 3',3'-c-di-GMP + 2 diphosphate</text>
        <dbReference type="Rhea" id="RHEA:24898"/>
        <dbReference type="ChEBI" id="CHEBI:33019"/>
        <dbReference type="ChEBI" id="CHEBI:37565"/>
        <dbReference type="ChEBI" id="CHEBI:58805"/>
        <dbReference type="EC" id="2.7.7.65"/>
    </reaction>
</comment>
<dbReference type="AlphaFoldDB" id="A0A517MKV6"/>
<reference evidence="6 7" key="1">
    <citation type="submission" date="2019-02" db="EMBL/GenBank/DDBJ databases">
        <title>Deep-cultivation of Planctomycetes and their phenomic and genomic characterization uncovers novel biology.</title>
        <authorList>
            <person name="Wiegand S."/>
            <person name="Jogler M."/>
            <person name="Boedeker C."/>
            <person name="Pinto D."/>
            <person name="Vollmers J."/>
            <person name="Rivas-Marin E."/>
            <person name="Kohn T."/>
            <person name="Peeters S.H."/>
            <person name="Heuer A."/>
            <person name="Rast P."/>
            <person name="Oberbeckmann S."/>
            <person name="Bunk B."/>
            <person name="Jeske O."/>
            <person name="Meyerdierks A."/>
            <person name="Storesund J.E."/>
            <person name="Kallscheuer N."/>
            <person name="Luecker S."/>
            <person name="Lage O.M."/>
            <person name="Pohl T."/>
            <person name="Merkel B.J."/>
            <person name="Hornburger P."/>
            <person name="Mueller R.-W."/>
            <person name="Bruemmer F."/>
            <person name="Labrenz M."/>
            <person name="Spormann A.M."/>
            <person name="Op den Camp H."/>
            <person name="Overmann J."/>
            <person name="Amann R."/>
            <person name="Jetten M.S.M."/>
            <person name="Mascher T."/>
            <person name="Medema M.H."/>
            <person name="Devos D.P."/>
            <person name="Kaster A.-K."/>
            <person name="Ovreas L."/>
            <person name="Rohde M."/>
            <person name="Galperin M.Y."/>
            <person name="Jogler C."/>
        </authorList>
    </citation>
    <scope>NUCLEOTIDE SEQUENCE [LARGE SCALE GENOMIC DNA]</scope>
    <source>
        <strain evidence="6 7">FF011L</strain>
    </source>
</reference>
<dbReference type="InterPro" id="IPR037522">
    <property type="entry name" value="HD_GYP_dom"/>
</dbReference>
<dbReference type="PROSITE" id="PS50112">
    <property type="entry name" value="PAS"/>
    <property type="match status" value="1"/>
</dbReference>
<dbReference type="GO" id="GO:0052621">
    <property type="term" value="F:diguanylate cyclase activity"/>
    <property type="evidence" value="ECO:0007669"/>
    <property type="project" value="UniProtKB-EC"/>
</dbReference>
<dbReference type="InterPro" id="IPR013767">
    <property type="entry name" value="PAS_fold"/>
</dbReference>
<dbReference type="CDD" id="cd00077">
    <property type="entry name" value="HDc"/>
    <property type="match status" value="1"/>
</dbReference>
<dbReference type="InterPro" id="IPR029787">
    <property type="entry name" value="Nucleotide_cyclase"/>
</dbReference>
<dbReference type="OrthoDB" id="9759601at2"/>
<gene>
    <name evidence="6" type="primary">ydaM</name>
    <name evidence="6" type="ORF">FF011L_43100</name>
</gene>
<dbReference type="CDD" id="cd01949">
    <property type="entry name" value="GGDEF"/>
    <property type="match status" value="1"/>
</dbReference>
<dbReference type="RefSeq" id="WP_145353687.1">
    <property type="nucleotide sequence ID" value="NZ_CP036262.1"/>
</dbReference>
<dbReference type="GO" id="GO:0043709">
    <property type="term" value="P:cell adhesion involved in single-species biofilm formation"/>
    <property type="evidence" value="ECO:0007669"/>
    <property type="project" value="TreeGrafter"/>
</dbReference>
<dbReference type="NCBIfam" id="TIGR00229">
    <property type="entry name" value="sensory_box"/>
    <property type="match status" value="1"/>
</dbReference>
<feature type="domain" description="PAS" evidence="3">
    <location>
        <begin position="287"/>
        <end position="326"/>
    </location>
</feature>
<dbReference type="GO" id="GO:0006355">
    <property type="term" value="P:regulation of DNA-templated transcription"/>
    <property type="evidence" value="ECO:0007669"/>
    <property type="project" value="InterPro"/>
</dbReference>
<dbReference type="SUPFAM" id="SSF55785">
    <property type="entry name" value="PYP-like sensor domain (PAS domain)"/>
    <property type="match status" value="1"/>
</dbReference>
<dbReference type="Pfam" id="PF00990">
    <property type="entry name" value="GGDEF"/>
    <property type="match status" value="1"/>
</dbReference>
<keyword evidence="7" id="KW-1185">Reference proteome</keyword>